<sequence>MAKLVCLCVGGWAFSLVRTPRFLFKPSPSSSRCRCQVAAMFARRRLTNYSASDVMRAHRSRRIPRHQGKVPIDLTEKHFLLAWFPPPEGQGPHTGGPQDTPEGRDPPTRGPQDKPEMLRDE</sequence>
<reference evidence="2 3" key="1">
    <citation type="submission" date="2019-03" db="EMBL/GenBank/DDBJ databases">
        <title>First draft genome of Liparis tanakae, snailfish: a comprehensive survey of snailfish specific genes.</title>
        <authorList>
            <person name="Kim W."/>
            <person name="Song I."/>
            <person name="Jeong J.-H."/>
            <person name="Kim D."/>
            <person name="Kim S."/>
            <person name="Ryu S."/>
            <person name="Song J.Y."/>
            <person name="Lee S.K."/>
        </authorList>
    </citation>
    <scope>NUCLEOTIDE SEQUENCE [LARGE SCALE GENOMIC DNA]</scope>
    <source>
        <tissue evidence="2">Muscle</tissue>
    </source>
</reference>
<name>A0A4Z2G2U0_9TELE</name>
<evidence type="ECO:0000313" key="3">
    <source>
        <dbReference type="Proteomes" id="UP000314294"/>
    </source>
</evidence>
<evidence type="ECO:0000256" key="1">
    <source>
        <dbReference type="SAM" id="MobiDB-lite"/>
    </source>
</evidence>
<evidence type="ECO:0000313" key="2">
    <source>
        <dbReference type="EMBL" id="TNN47886.1"/>
    </source>
</evidence>
<dbReference type="Proteomes" id="UP000314294">
    <property type="component" value="Unassembled WGS sequence"/>
</dbReference>
<comment type="caution">
    <text evidence="2">The sequence shown here is derived from an EMBL/GenBank/DDBJ whole genome shotgun (WGS) entry which is preliminary data.</text>
</comment>
<accession>A0A4Z2G2U0</accession>
<protein>
    <submittedName>
        <fullName evidence="2">Uncharacterized protein</fullName>
    </submittedName>
</protein>
<organism evidence="2 3">
    <name type="scientific">Liparis tanakae</name>
    <name type="common">Tanaka's snailfish</name>
    <dbReference type="NCBI Taxonomy" id="230148"/>
    <lineage>
        <taxon>Eukaryota</taxon>
        <taxon>Metazoa</taxon>
        <taxon>Chordata</taxon>
        <taxon>Craniata</taxon>
        <taxon>Vertebrata</taxon>
        <taxon>Euteleostomi</taxon>
        <taxon>Actinopterygii</taxon>
        <taxon>Neopterygii</taxon>
        <taxon>Teleostei</taxon>
        <taxon>Neoteleostei</taxon>
        <taxon>Acanthomorphata</taxon>
        <taxon>Eupercaria</taxon>
        <taxon>Perciformes</taxon>
        <taxon>Cottioidei</taxon>
        <taxon>Cottales</taxon>
        <taxon>Liparidae</taxon>
        <taxon>Liparis</taxon>
    </lineage>
</organism>
<keyword evidence="3" id="KW-1185">Reference proteome</keyword>
<feature type="region of interest" description="Disordered" evidence="1">
    <location>
        <begin position="83"/>
        <end position="121"/>
    </location>
</feature>
<gene>
    <name evidence="2" type="ORF">EYF80_041937</name>
</gene>
<dbReference type="AlphaFoldDB" id="A0A4Z2G2U0"/>
<dbReference type="EMBL" id="SRLO01000721">
    <property type="protein sequence ID" value="TNN47886.1"/>
    <property type="molecule type" value="Genomic_DNA"/>
</dbReference>
<proteinExistence type="predicted"/>
<feature type="compositionally biased region" description="Basic and acidic residues" evidence="1">
    <location>
        <begin position="101"/>
        <end position="121"/>
    </location>
</feature>